<name>A0ABR4LCA9_9EURO</name>
<comment type="caution">
    <text evidence="1">The sequence shown here is derived from an EMBL/GenBank/DDBJ whole genome shotgun (WGS) entry which is preliminary data.</text>
</comment>
<organism evidence="1 2">
    <name type="scientific">Aspergillus pseudodeflectus</name>
    <dbReference type="NCBI Taxonomy" id="176178"/>
    <lineage>
        <taxon>Eukaryota</taxon>
        <taxon>Fungi</taxon>
        <taxon>Dikarya</taxon>
        <taxon>Ascomycota</taxon>
        <taxon>Pezizomycotina</taxon>
        <taxon>Eurotiomycetes</taxon>
        <taxon>Eurotiomycetidae</taxon>
        <taxon>Eurotiales</taxon>
        <taxon>Aspergillaceae</taxon>
        <taxon>Aspergillus</taxon>
        <taxon>Aspergillus subgen. Nidulantes</taxon>
    </lineage>
</organism>
<proteinExistence type="predicted"/>
<dbReference type="EMBL" id="JBFXLR010000001">
    <property type="protein sequence ID" value="KAL2862076.1"/>
    <property type="molecule type" value="Genomic_DNA"/>
</dbReference>
<gene>
    <name evidence="1" type="ORF">BJX68DRAFT_17424</name>
</gene>
<evidence type="ECO:0000313" key="1">
    <source>
        <dbReference type="EMBL" id="KAL2862076.1"/>
    </source>
</evidence>
<reference evidence="1 2" key="1">
    <citation type="submission" date="2024-07" db="EMBL/GenBank/DDBJ databases">
        <title>Section-level genome sequencing and comparative genomics of Aspergillus sections Usti and Cavernicolus.</title>
        <authorList>
            <consortium name="Lawrence Berkeley National Laboratory"/>
            <person name="Nybo J.L."/>
            <person name="Vesth T.C."/>
            <person name="Theobald S."/>
            <person name="Frisvad J.C."/>
            <person name="Larsen T.O."/>
            <person name="Kjaerboelling I."/>
            <person name="Rothschild-Mancinelli K."/>
            <person name="Lyhne E.K."/>
            <person name="Kogle M.E."/>
            <person name="Barry K."/>
            <person name="Clum A."/>
            <person name="Na H."/>
            <person name="Ledsgaard L."/>
            <person name="Lin J."/>
            <person name="Lipzen A."/>
            <person name="Kuo A."/>
            <person name="Riley R."/>
            <person name="Mondo S."/>
            <person name="LaButti K."/>
            <person name="Haridas S."/>
            <person name="Pangalinan J."/>
            <person name="Salamov A.A."/>
            <person name="Simmons B.A."/>
            <person name="Magnuson J.K."/>
            <person name="Chen J."/>
            <person name="Drula E."/>
            <person name="Henrissat B."/>
            <person name="Wiebenga A."/>
            <person name="Lubbers R.J."/>
            <person name="Gomes A.C."/>
            <person name="Macurrencykelacurrency M.R."/>
            <person name="Stajich J."/>
            <person name="Grigoriev I.V."/>
            <person name="Mortensen U.H."/>
            <person name="De vries R.P."/>
            <person name="Baker S.E."/>
            <person name="Andersen M.R."/>
        </authorList>
    </citation>
    <scope>NUCLEOTIDE SEQUENCE [LARGE SCALE GENOMIC DNA]</scope>
    <source>
        <strain evidence="1 2">CBS 756.74</strain>
    </source>
</reference>
<protein>
    <submittedName>
        <fullName evidence="1">Uncharacterized protein</fullName>
    </submittedName>
</protein>
<accession>A0ABR4LCA9</accession>
<sequence>MRKGLLLFEAFPLTIHATTKQEIAKDRASRLASSEIAFIPHGRQGFDAEARNLQLIAISLTSHGPGARRCVTQLMICSRT</sequence>
<keyword evidence="2" id="KW-1185">Reference proteome</keyword>
<evidence type="ECO:0000313" key="2">
    <source>
        <dbReference type="Proteomes" id="UP001610444"/>
    </source>
</evidence>
<dbReference type="Proteomes" id="UP001610444">
    <property type="component" value="Unassembled WGS sequence"/>
</dbReference>
<dbReference type="GeneID" id="98152268"/>
<dbReference type="RefSeq" id="XP_070906166.1">
    <property type="nucleotide sequence ID" value="XM_071037104.1"/>
</dbReference>